<sequence length="186" mass="20545">MGNVNVNNLLFQQEEDHRELLLEACGPEGSVAKVDAAVRTVKRNLTDKDLEYEAVMQGLHVYLTAPFPKDQMTPLARSSGAGKLEVHEYLQRQIRECERLAQVVAARATDVKDAKRALFMKNKAREFGITRTGIGSSRSRAQEEMSAKETAPTSSDEALVAKASSEEDPVAKAKARLQAFRASQKK</sequence>
<feature type="region of interest" description="Disordered" evidence="1">
    <location>
        <begin position="131"/>
        <end position="186"/>
    </location>
</feature>
<reference evidence="2" key="1">
    <citation type="submission" date="2021-01" db="EMBL/GenBank/DDBJ databases">
        <authorList>
            <person name="Corre E."/>
            <person name="Pelletier E."/>
            <person name="Niang G."/>
            <person name="Scheremetjew M."/>
            <person name="Finn R."/>
            <person name="Kale V."/>
            <person name="Holt S."/>
            <person name="Cochrane G."/>
            <person name="Meng A."/>
            <person name="Brown T."/>
            <person name="Cohen L."/>
        </authorList>
    </citation>
    <scope>NUCLEOTIDE SEQUENCE</scope>
    <source>
        <strain evidence="2">CCMP2078</strain>
    </source>
</reference>
<dbReference type="AlphaFoldDB" id="A0A7R9UAA4"/>
<name>A0A7R9UAA4_9STRA</name>
<dbReference type="EMBL" id="HBEA01012221">
    <property type="protein sequence ID" value="CAD8259807.1"/>
    <property type="molecule type" value="Transcribed_RNA"/>
</dbReference>
<evidence type="ECO:0000256" key="1">
    <source>
        <dbReference type="SAM" id="MobiDB-lite"/>
    </source>
</evidence>
<gene>
    <name evidence="2" type="ORF">PPYR1160_LOCUS9309</name>
</gene>
<proteinExistence type="predicted"/>
<organism evidence="2">
    <name type="scientific">Pinguiococcus pyrenoidosus</name>
    <dbReference type="NCBI Taxonomy" id="172671"/>
    <lineage>
        <taxon>Eukaryota</taxon>
        <taxon>Sar</taxon>
        <taxon>Stramenopiles</taxon>
        <taxon>Ochrophyta</taxon>
        <taxon>Pinguiophyceae</taxon>
        <taxon>Pinguiochrysidales</taxon>
        <taxon>Pinguiochrysidaceae</taxon>
        <taxon>Pinguiococcus</taxon>
    </lineage>
</organism>
<accession>A0A7R9UAA4</accession>
<evidence type="ECO:0000313" key="2">
    <source>
        <dbReference type="EMBL" id="CAD8259807.1"/>
    </source>
</evidence>
<protein>
    <submittedName>
        <fullName evidence="2">Uncharacterized protein</fullName>
    </submittedName>
</protein>